<keyword evidence="3" id="KW-1185">Reference proteome</keyword>
<organism evidence="2 3">
    <name type="scientific">Pseudoneobacillus rhizosphaerae</name>
    <dbReference type="NCBI Taxonomy" id="2880968"/>
    <lineage>
        <taxon>Bacteria</taxon>
        <taxon>Bacillati</taxon>
        <taxon>Bacillota</taxon>
        <taxon>Bacilli</taxon>
        <taxon>Bacillales</taxon>
        <taxon>Bacillaceae</taxon>
        <taxon>Pseudoneobacillus</taxon>
    </lineage>
</organism>
<dbReference type="AlphaFoldDB" id="A0A9C7LAI4"/>
<keyword evidence="1" id="KW-1133">Transmembrane helix</keyword>
<accession>A0A9C7LAI4</accession>
<gene>
    <name evidence="2" type="ORF">NEOCIP111885_01615</name>
</gene>
<name>A0A9C7LAI4_9BACI</name>
<evidence type="ECO:0000313" key="2">
    <source>
        <dbReference type="EMBL" id="CAG9607923.1"/>
    </source>
</evidence>
<keyword evidence="1" id="KW-0812">Transmembrane</keyword>
<feature type="transmembrane region" description="Helical" evidence="1">
    <location>
        <begin position="12"/>
        <end position="30"/>
    </location>
</feature>
<evidence type="ECO:0000313" key="3">
    <source>
        <dbReference type="Proteomes" id="UP000789845"/>
    </source>
</evidence>
<keyword evidence="1" id="KW-0472">Membrane</keyword>
<evidence type="ECO:0000256" key="1">
    <source>
        <dbReference type="SAM" id="Phobius"/>
    </source>
</evidence>
<dbReference type="Proteomes" id="UP000789845">
    <property type="component" value="Unassembled WGS sequence"/>
</dbReference>
<reference evidence="2" key="1">
    <citation type="submission" date="2021-10" db="EMBL/GenBank/DDBJ databases">
        <authorList>
            <person name="Criscuolo A."/>
        </authorList>
    </citation>
    <scope>NUCLEOTIDE SEQUENCE</scope>
    <source>
        <strain evidence="2">CIP111885</strain>
    </source>
</reference>
<sequence>MKYCKNDRGYVLLNVLIIIILIISFGMLLIPKTINTSIQIQKNEGNTQAKDMSEMGIHYTHAYLQSLVSKAIEESKKDTRYMNNTINHDTLFCEKLKVQFSYFNTFFPKEIRMDANQNHLFQIRNFEPYSITAKNDTKVTTCDSFKNMTVPIESIGKVEGKSEKSIKAFFVIENKVATETVPGTGGGGTGGSTVPVDPNILPLVNVTNPVKLSGQSTTQMYSSAHFFSAVIIGGNGKLMIGGNAWFEGIEAHNKPYSVTFNGNNGILIISGDAYFKYSVDLGGTNTNYVCIRGNAYRLRTGTTNTWDPYPEIKTAQTCPPLIEQQVEYFYDISEWGIIESNLNVIY</sequence>
<comment type="caution">
    <text evidence="2">The sequence shown here is derived from an EMBL/GenBank/DDBJ whole genome shotgun (WGS) entry which is preliminary data.</text>
</comment>
<dbReference type="RefSeq" id="WP_230496182.1">
    <property type="nucleotide sequence ID" value="NZ_CAKJTG010000008.1"/>
</dbReference>
<proteinExistence type="predicted"/>
<dbReference type="EMBL" id="CAKJTG010000008">
    <property type="protein sequence ID" value="CAG9607923.1"/>
    <property type="molecule type" value="Genomic_DNA"/>
</dbReference>
<protein>
    <submittedName>
        <fullName evidence="2">Uncharacterized protein</fullName>
    </submittedName>
</protein>